<evidence type="ECO:0000313" key="2">
    <source>
        <dbReference type="Proteomes" id="UP000586827"/>
    </source>
</evidence>
<evidence type="ECO:0000313" key="1">
    <source>
        <dbReference type="EMBL" id="NNH72257.1"/>
    </source>
</evidence>
<sequence length="113" mass="11608">MTAAVALELPGTTTISERAVARIAERAAVEVDGVGSRVSVDADVTSDAAALRMRLPIRYPLPVGRVAADCRTHVVARVGELAGLMVTGVDIVVSAMVVETAPAAAESSGRRVL</sequence>
<proteinExistence type="predicted"/>
<comment type="caution">
    <text evidence="1">The sequence shown here is derived from an EMBL/GenBank/DDBJ whole genome shotgun (WGS) entry which is preliminary data.</text>
</comment>
<protein>
    <submittedName>
        <fullName evidence="1">Asp23/Gls24 family envelope stress response protein</fullName>
    </submittedName>
</protein>
<dbReference type="EMBL" id="JABELX010000007">
    <property type="protein sequence ID" value="NNH72257.1"/>
    <property type="molecule type" value="Genomic_DNA"/>
</dbReference>
<keyword evidence="2" id="KW-1185">Reference proteome</keyword>
<accession>A0A849C8P7</accession>
<gene>
    <name evidence="1" type="ORF">HLB23_20745</name>
</gene>
<dbReference type="Proteomes" id="UP000586827">
    <property type="component" value="Unassembled WGS sequence"/>
</dbReference>
<dbReference type="AlphaFoldDB" id="A0A849C8P7"/>
<name>A0A849C8P7_9NOCA</name>
<reference evidence="1 2" key="1">
    <citation type="submission" date="2020-05" db="EMBL/GenBank/DDBJ databases">
        <title>MicrobeNet Type strains.</title>
        <authorList>
            <person name="Nicholson A.C."/>
        </authorList>
    </citation>
    <scope>NUCLEOTIDE SEQUENCE [LARGE SCALE GENOMIC DNA]</scope>
    <source>
        <strain evidence="1 2">JCM 3224</strain>
    </source>
</reference>
<dbReference type="RefSeq" id="WP_067518892.1">
    <property type="nucleotide sequence ID" value="NZ_JABELX010000007.1"/>
</dbReference>
<organism evidence="1 2">
    <name type="scientific">Nocardia uniformis</name>
    <dbReference type="NCBI Taxonomy" id="53432"/>
    <lineage>
        <taxon>Bacteria</taxon>
        <taxon>Bacillati</taxon>
        <taxon>Actinomycetota</taxon>
        <taxon>Actinomycetes</taxon>
        <taxon>Mycobacteriales</taxon>
        <taxon>Nocardiaceae</taxon>
        <taxon>Nocardia</taxon>
    </lineage>
</organism>